<dbReference type="PANTHER" id="PTHR45768:SF18">
    <property type="entry name" value="RING-H2 FINGER PROTEIN ATL47-RELATED"/>
    <property type="match status" value="1"/>
</dbReference>
<keyword evidence="9" id="KW-0833">Ubl conjugation pathway</keyword>
<evidence type="ECO:0000256" key="3">
    <source>
        <dbReference type="ARBA" id="ARBA00004906"/>
    </source>
</evidence>
<evidence type="ECO:0000256" key="14">
    <source>
        <dbReference type="PROSITE-ProRule" id="PRU00175"/>
    </source>
</evidence>
<evidence type="ECO:0000256" key="6">
    <source>
        <dbReference type="ARBA" id="ARBA00022692"/>
    </source>
</evidence>
<dbReference type="SUPFAM" id="SSF57850">
    <property type="entry name" value="RING/U-box"/>
    <property type="match status" value="1"/>
</dbReference>
<evidence type="ECO:0000256" key="15">
    <source>
        <dbReference type="SAM" id="SignalP"/>
    </source>
</evidence>
<dbReference type="PROSITE" id="PS50089">
    <property type="entry name" value="ZF_RING_2"/>
    <property type="match status" value="1"/>
</dbReference>
<dbReference type="Pfam" id="PF13639">
    <property type="entry name" value="zf-RING_2"/>
    <property type="match status" value="1"/>
</dbReference>
<dbReference type="PANTHER" id="PTHR45768">
    <property type="entry name" value="E3 UBIQUITIN-PROTEIN LIGASE RNF13-LIKE"/>
    <property type="match status" value="1"/>
</dbReference>
<keyword evidence="6" id="KW-0812">Transmembrane</keyword>
<accession>A0ABR2PK15</accession>
<keyword evidence="7" id="KW-0479">Metal-binding</keyword>
<dbReference type="Proteomes" id="UP001396334">
    <property type="component" value="Unassembled WGS sequence"/>
</dbReference>
<dbReference type="SMART" id="SM00184">
    <property type="entry name" value="RING"/>
    <property type="match status" value="1"/>
</dbReference>
<keyword evidence="12" id="KW-0472">Membrane</keyword>
<comment type="pathway">
    <text evidence="3">Protein modification; protein ubiquitination.</text>
</comment>
<comment type="caution">
    <text evidence="17">The sequence shown here is derived from an EMBL/GenBank/DDBJ whole genome shotgun (WGS) entry which is preliminary data.</text>
</comment>
<protein>
    <recommendedName>
        <fullName evidence="4">RING-type E3 ubiquitin transferase</fullName>
        <ecNumber evidence="4">2.3.2.27</ecNumber>
    </recommendedName>
</protein>
<comment type="similarity">
    <text evidence="13">Belongs to the RING-type zinc finger family. ATL subfamily.</text>
</comment>
<evidence type="ECO:0000256" key="12">
    <source>
        <dbReference type="ARBA" id="ARBA00023136"/>
    </source>
</evidence>
<evidence type="ECO:0000256" key="9">
    <source>
        <dbReference type="ARBA" id="ARBA00022786"/>
    </source>
</evidence>
<evidence type="ECO:0000259" key="16">
    <source>
        <dbReference type="PROSITE" id="PS50089"/>
    </source>
</evidence>
<proteinExistence type="inferred from homology"/>
<comment type="catalytic activity">
    <reaction evidence="1">
        <text>S-ubiquitinyl-[E2 ubiquitin-conjugating enzyme]-L-cysteine + [acceptor protein]-L-lysine = [E2 ubiquitin-conjugating enzyme]-L-cysteine + N(6)-ubiquitinyl-[acceptor protein]-L-lysine.</text>
        <dbReference type="EC" id="2.3.2.27"/>
    </reaction>
</comment>
<dbReference type="EC" id="2.3.2.27" evidence="4"/>
<keyword evidence="5" id="KW-0808">Transferase</keyword>
<feature type="chain" id="PRO_5045286514" description="RING-type E3 ubiquitin transferase" evidence="15">
    <location>
        <begin position="17"/>
        <end position="122"/>
    </location>
</feature>
<keyword evidence="18" id="KW-1185">Reference proteome</keyword>
<keyword evidence="15" id="KW-0732">Signal</keyword>
<organism evidence="17 18">
    <name type="scientific">Hibiscus sabdariffa</name>
    <name type="common">roselle</name>
    <dbReference type="NCBI Taxonomy" id="183260"/>
    <lineage>
        <taxon>Eukaryota</taxon>
        <taxon>Viridiplantae</taxon>
        <taxon>Streptophyta</taxon>
        <taxon>Embryophyta</taxon>
        <taxon>Tracheophyta</taxon>
        <taxon>Spermatophyta</taxon>
        <taxon>Magnoliopsida</taxon>
        <taxon>eudicotyledons</taxon>
        <taxon>Gunneridae</taxon>
        <taxon>Pentapetalae</taxon>
        <taxon>rosids</taxon>
        <taxon>malvids</taxon>
        <taxon>Malvales</taxon>
        <taxon>Malvaceae</taxon>
        <taxon>Malvoideae</taxon>
        <taxon>Hibiscus</taxon>
    </lineage>
</organism>
<feature type="domain" description="RING-type" evidence="16">
    <location>
        <begin position="34"/>
        <end position="76"/>
    </location>
</feature>
<evidence type="ECO:0000256" key="8">
    <source>
        <dbReference type="ARBA" id="ARBA00022771"/>
    </source>
</evidence>
<keyword evidence="8 14" id="KW-0863">Zinc-finger</keyword>
<evidence type="ECO:0000256" key="11">
    <source>
        <dbReference type="ARBA" id="ARBA00022989"/>
    </source>
</evidence>
<evidence type="ECO:0000256" key="5">
    <source>
        <dbReference type="ARBA" id="ARBA00022679"/>
    </source>
</evidence>
<evidence type="ECO:0000256" key="10">
    <source>
        <dbReference type="ARBA" id="ARBA00022833"/>
    </source>
</evidence>
<dbReference type="Gene3D" id="3.30.40.10">
    <property type="entry name" value="Zinc/RING finger domain, C3HC4 (zinc finger)"/>
    <property type="match status" value="1"/>
</dbReference>
<name>A0ABR2PK15_9ROSI</name>
<reference evidence="17 18" key="1">
    <citation type="journal article" date="2024" name="G3 (Bethesda)">
        <title>Genome assembly of Hibiscus sabdariffa L. provides insights into metabolisms of medicinal natural products.</title>
        <authorList>
            <person name="Kim T."/>
        </authorList>
    </citation>
    <scope>NUCLEOTIDE SEQUENCE [LARGE SCALE GENOMIC DNA]</scope>
    <source>
        <strain evidence="17">TK-2024</strain>
        <tissue evidence="17">Old leaves</tissue>
    </source>
</reference>
<evidence type="ECO:0000256" key="4">
    <source>
        <dbReference type="ARBA" id="ARBA00012483"/>
    </source>
</evidence>
<dbReference type="EMBL" id="JBBPBN010000057">
    <property type="protein sequence ID" value="KAK8988792.1"/>
    <property type="molecule type" value="Genomic_DNA"/>
</dbReference>
<feature type="signal peptide" evidence="15">
    <location>
        <begin position="1"/>
        <end position="16"/>
    </location>
</feature>
<evidence type="ECO:0000256" key="13">
    <source>
        <dbReference type="ARBA" id="ARBA00024209"/>
    </source>
</evidence>
<dbReference type="InterPro" id="IPR013083">
    <property type="entry name" value="Znf_RING/FYVE/PHD"/>
</dbReference>
<evidence type="ECO:0000256" key="7">
    <source>
        <dbReference type="ARBA" id="ARBA00022723"/>
    </source>
</evidence>
<evidence type="ECO:0000256" key="1">
    <source>
        <dbReference type="ARBA" id="ARBA00000900"/>
    </source>
</evidence>
<comment type="subcellular location">
    <subcellularLocation>
        <location evidence="2">Membrane</location>
        <topology evidence="2">Single-pass membrane protein</topology>
    </subcellularLocation>
</comment>
<keyword evidence="10" id="KW-0862">Zinc</keyword>
<evidence type="ECO:0000313" key="17">
    <source>
        <dbReference type="EMBL" id="KAK8988792.1"/>
    </source>
</evidence>
<keyword evidence="11" id="KW-1133">Transmembrane helix</keyword>
<gene>
    <name evidence="17" type="ORF">V6N11_030168</name>
</gene>
<evidence type="ECO:0000313" key="18">
    <source>
        <dbReference type="Proteomes" id="UP001396334"/>
    </source>
</evidence>
<evidence type="ECO:0000256" key="2">
    <source>
        <dbReference type="ARBA" id="ARBA00004167"/>
    </source>
</evidence>
<sequence>MLPIIFIFTAVGCFHAYKQWCGDMGSSREVEIECVICLNKACRGEKLRSLPICHHGFHASCIDAWLRVRPTCPLCRINVPPHSHRNVVFSSLLSLATRLGKWVEIPLYLELKSAVCESLGYI</sequence>
<dbReference type="InterPro" id="IPR001841">
    <property type="entry name" value="Znf_RING"/>
</dbReference>